<name>A0AAD6HT62_9EURO</name>
<organism evidence="1 2">
    <name type="scientific">Penicillium malachiteum</name>
    <dbReference type="NCBI Taxonomy" id="1324776"/>
    <lineage>
        <taxon>Eukaryota</taxon>
        <taxon>Fungi</taxon>
        <taxon>Dikarya</taxon>
        <taxon>Ascomycota</taxon>
        <taxon>Pezizomycotina</taxon>
        <taxon>Eurotiomycetes</taxon>
        <taxon>Eurotiomycetidae</taxon>
        <taxon>Eurotiales</taxon>
        <taxon>Aspergillaceae</taxon>
        <taxon>Penicillium</taxon>
    </lineage>
</organism>
<dbReference type="Proteomes" id="UP001215712">
    <property type="component" value="Unassembled WGS sequence"/>
</dbReference>
<sequence length="259" mass="30324">MDPMVTDDARALSPWNTAEVGYFYPDTDSFNHIVTEENHIMIFHNAEAFVSHLRGIAVFKTEAVVRANVHSCLRQVALEWYITELTDTEREYLRSLPLEQGWFKQILSRFNLSSKIARFRYETANFHNRNPFRMAYNLVRDAQAAGIYDSDEHLCQIWRCLDTSASNLCYWEQSGFKGLVLRPLPGDCLSNFHRELNHQMMDFAINKYFYDTFLEEDPDIFREWCQNAERWSDVVLRYSTQGSSFLGAARLSTEFGFES</sequence>
<accession>A0AAD6HT62</accession>
<keyword evidence="2" id="KW-1185">Reference proteome</keyword>
<comment type="caution">
    <text evidence="1">The sequence shown here is derived from an EMBL/GenBank/DDBJ whole genome shotgun (WGS) entry which is preliminary data.</text>
</comment>
<evidence type="ECO:0000313" key="1">
    <source>
        <dbReference type="EMBL" id="KAJ5734348.1"/>
    </source>
</evidence>
<evidence type="ECO:0000313" key="2">
    <source>
        <dbReference type="Proteomes" id="UP001215712"/>
    </source>
</evidence>
<gene>
    <name evidence="1" type="ORF">N7493_003134</name>
</gene>
<dbReference type="AlphaFoldDB" id="A0AAD6HT62"/>
<proteinExistence type="predicted"/>
<reference evidence="1" key="2">
    <citation type="submission" date="2023-01" db="EMBL/GenBank/DDBJ databases">
        <authorList>
            <person name="Petersen C."/>
        </authorList>
    </citation>
    <scope>NUCLEOTIDE SEQUENCE</scope>
    <source>
        <strain evidence="1">IBT 17514</strain>
    </source>
</reference>
<dbReference type="EMBL" id="JAQJAN010000003">
    <property type="protein sequence ID" value="KAJ5734348.1"/>
    <property type="molecule type" value="Genomic_DNA"/>
</dbReference>
<reference evidence="1" key="1">
    <citation type="journal article" date="2023" name="IMA Fungus">
        <title>Comparative genomic study of the Penicillium genus elucidates a diverse pangenome and 15 lateral gene transfer events.</title>
        <authorList>
            <person name="Petersen C."/>
            <person name="Sorensen T."/>
            <person name="Nielsen M.R."/>
            <person name="Sondergaard T.E."/>
            <person name="Sorensen J.L."/>
            <person name="Fitzpatrick D.A."/>
            <person name="Frisvad J.C."/>
            <person name="Nielsen K.L."/>
        </authorList>
    </citation>
    <scope>NUCLEOTIDE SEQUENCE</scope>
    <source>
        <strain evidence="1">IBT 17514</strain>
    </source>
</reference>
<protein>
    <submittedName>
        <fullName evidence="1">Uncharacterized protein</fullName>
    </submittedName>
</protein>